<keyword evidence="2" id="KW-1185">Reference proteome</keyword>
<gene>
    <name evidence="1" type="ORF">U472_09670</name>
</gene>
<evidence type="ECO:0000313" key="1">
    <source>
        <dbReference type="EMBL" id="OCL26269.1"/>
    </source>
</evidence>
<evidence type="ECO:0000313" key="2">
    <source>
        <dbReference type="Proteomes" id="UP000093514"/>
    </source>
</evidence>
<evidence type="ECO:0008006" key="3">
    <source>
        <dbReference type="Google" id="ProtNLM"/>
    </source>
</evidence>
<dbReference type="OrthoDB" id="1201990at2"/>
<dbReference type="Gene3D" id="3.40.50.300">
    <property type="entry name" value="P-loop containing nucleotide triphosphate hydrolases"/>
    <property type="match status" value="1"/>
</dbReference>
<proteinExistence type="predicted"/>
<dbReference type="Pfam" id="PF13238">
    <property type="entry name" value="AAA_18"/>
    <property type="match status" value="1"/>
</dbReference>
<organism evidence="1 2">
    <name type="scientific">Orenia metallireducens</name>
    <dbReference type="NCBI Taxonomy" id="1413210"/>
    <lineage>
        <taxon>Bacteria</taxon>
        <taxon>Bacillati</taxon>
        <taxon>Bacillota</taxon>
        <taxon>Clostridia</taxon>
        <taxon>Halanaerobiales</taxon>
        <taxon>Halobacteroidaceae</taxon>
        <taxon>Orenia</taxon>
    </lineage>
</organism>
<reference evidence="2" key="1">
    <citation type="submission" date="2016-07" db="EMBL/GenBank/DDBJ databases">
        <authorList>
            <person name="Florea S."/>
            <person name="Webb J.S."/>
            <person name="Jaromczyk J."/>
            <person name="Schardl C.L."/>
        </authorList>
    </citation>
    <scope>NUCLEOTIDE SEQUENCE [LARGE SCALE GENOMIC DNA]</scope>
    <source>
        <strain evidence="2">Z6</strain>
    </source>
</reference>
<accession>A0A1C0A7N6</accession>
<name>A0A1C0A7N6_9FIRM</name>
<comment type="caution">
    <text evidence="1">The sequence shown here is derived from an EMBL/GenBank/DDBJ whole genome shotgun (WGS) entry which is preliminary data.</text>
</comment>
<sequence>MIIIIAGIPRSGKSTVAKTTSEAHNYSYIPFDSFVSTFNKLYPNLGITHYDNYKVVSKRVAPFLKELIKHINYEDISVVIDIYQLTPDDVRKYELDKISKIIYFGYTEISLEDKYNFIRKYSRSSDWTESLSEEELKAIIQEYIDESIEVKKKCEEYNIPFIDTGKDFKKTIKEAINYFA</sequence>
<protein>
    <recommendedName>
        <fullName evidence="3">AAA domain-containing protein</fullName>
    </recommendedName>
</protein>
<reference evidence="1 2" key="2">
    <citation type="submission" date="2016-08" db="EMBL/GenBank/DDBJ databases">
        <title>Orenia metallireducens sp. nov. strain Z6, a Novel Metal-reducing Firmicute from the Deep Subsurface.</title>
        <authorList>
            <person name="Maxim B.I."/>
            <person name="Kenneth K."/>
            <person name="Flynn T.M."/>
            <person name="Oloughlin E.J."/>
            <person name="Locke R.A."/>
            <person name="Weber J.R."/>
            <person name="Egan S.M."/>
            <person name="Mackie R.I."/>
            <person name="Cann I.K."/>
        </authorList>
    </citation>
    <scope>NUCLEOTIDE SEQUENCE [LARGE SCALE GENOMIC DNA]</scope>
    <source>
        <strain evidence="1 2">Z6</strain>
    </source>
</reference>
<dbReference type="RefSeq" id="WP_068717923.1">
    <property type="nucleotide sequence ID" value="NZ_LWDV01000009.1"/>
</dbReference>
<dbReference type="Proteomes" id="UP000093514">
    <property type="component" value="Unassembled WGS sequence"/>
</dbReference>
<dbReference type="AlphaFoldDB" id="A0A1C0A7N6"/>
<dbReference type="InterPro" id="IPR027417">
    <property type="entry name" value="P-loop_NTPase"/>
</dbReference>
<dbReference type="SUPFAM" id="SSF52540">
    <property type="entry name" value="P-loop containing nucleoside triphosphate hydrolases"/>
    <property type="match status" value="1"/>
</dbReference>
<dbReference type="EMBL" id="LWDV01000009">
    <property type="protein sequence ID" value="OCL26269.1"/>
    <property type="molecule type" value="Genomic_DNA"/>
</dbReference>